<dbReference type="Proteomes" id="UP000789595">
    <property type="component" value="Unassembled WGS sequence"/>
</dbReference>
<dbReference type="Gene3D" id="3.40.50.300">
    <property type="entry name" value="P-loop containing nucleotide triphosphate hydrolases"/>
    <property type="match status" value="1"/>
</dbReference>
<comment type="caution">
    <text evidence="2">The sequence shown here is derived from an EMBL/GenBank/DDBJ whole genome shotgun (WGS) entry which is preliminary data.</text>
</comment>
<organism evidence="2 3">
    <name type="scientific">Pelagomonas calceolata</name>
    <dbReference type="NCBI Taxonomy" id="35677"/>
    <lineage>
        <taxon>Eukaryota</taxon>
        <taxon>Sar</taxon>
        <taxon>Stramenopiles</taxon>
        <taxon>Ochrophyta</taxon>
        <taxon>Pelagophyceae</taxon>
        <taxon>Pelagomonadales</taxon>
        <taxon>Pelagomonadaceae</taxon>
        <taxon>Pelagomonas</taxon>
    </lineage>
</organism>
<dbReference type="InterPro" id="IPR027417">
    <property type="entry name" value="P-loop_NTPase"/>
</dbReference>
<accession>A0A8J2SY25</accession>
<keyword evidence="3" id="KW-1185">Reference proteome</keyword>
<sequence length="338" mass="37748">MLLATPRRRRAVYVSCSALIATVSLFAFAQNATAPTQQRARLVLLSAPRSGSTLLVEMLRTHGDVVMHGEPFHEQDLRASRKDGLARNVTVDDEAFRRRRERPQELLDALGRQHANRHVVGFKLFSKHLDWKRLDTFLDWATHLILLRRDDAFAQYVSICLAQASNVWAAYPGSAKHDHVVSVDAALFDTWSKHEAAFVATVERALAKAANPPGVLHLTYERDLCAPHARRNTMRRVERFLGVATGARPDAAHLPIKQHAVDVRDHVSNFEHVARVLPAANASRPCVEARRRLDVRRDVAGVDWLGSTPPEDPRAKAHAAAKAFMRSPHCKEGGPGWL</sequence>
<dbReference type="OrthoDB" id="10238407at2759"/>
<name>A0A8J2SY25_9STRA</name>
<dbReference type="SUPFAM" id="SSF52540">
    <property type="entry name" value="P-loop containing nucleoside triphosphate hydrolases"/>
    <property type="match status" value="1"/>
</dbReference>
<gene>
    <name evidence="2" type="ORF">PECAL_5P21040</name>
</gene>
<evidence type="ECO:0000259" key="1">
    <source>
        <dbReference type="Pfam" id="PF09037"/>
    </source>
</evidence>
<evidence type="ECO:0000313" key="3">
    <source>
        <dbReference type="Proteomes" id="UP000789595"/>
    </source>
</evidence>
<dbReference type="AlphaFoldDB" id="A0A8J2SY25"/>
<evidence type="ECO:0000313" key="2">
    <source>
        <dbReference type="EMBL" id="CAH0377566.1"/>
    </source>
</evidence>
<dbReference type="InterPro" id="IPR024628">
    <property type="entry name" value="Sulfotransferase_Stf0_dom"/>
</dbReference>
<dbReference type="EMBL" id="CAKKNE010000005">
    <property type="protein sequence ID" value="CAH0377566.1"/>
    <property type="molecule type" value="Genomic_DNA"/>
</dbReference>
<reference evidence="2" key="1">
    <citation type="submission" date="2021-11" db="EMBL/GenBank/DDBJ databases">
        <authorList>
            <consortium name="Genoscope - CEA"/>
            <person name="William W."/>
        </authorList>
    </citation>
    <scope>NUCLEOTIDE SEQUENCE</scope>
</reference>
<protein>
    <recommendedName>
        <fullName evidence="1">Sulphotransferase Stf0 domain-containing protein</fullName>
    </recommendedName>
</protein>
<feature type="domain" description="Sulphotransferase Stf0" evidence="1">
    <location>
        <begin position="43"/>
        <end position="190"/>
    </location>
</feature>
<dbReference type="Pfam" id="PF09037">
    <property type="entry name" value="Sulphotransf"/>
    <property type="match status" value="1"/>
</dbReference>
<proteinExistence type="predicted"/>